<evidence type="ECO:0000259" key="8">
    <source>
        <dbReference type="PROSITE" id="PS50928"/>
    </source>
</evidence>
<comment type="caution">
    <text evidence="9">The sequence shown here is derived from an EMBL/GenBank/DDBJ whole genome shotgun (WGS) entry which is preliminary data.</text>
</comment>
<dbReference type="Gene3D" id="1.10.3720.10">
    <property type="entry name" value="MetI-like"/>
    <property type="match status" value="1"/>
</dbReference>
<dbReference type="RefSeq" id="WP_203658243.1">
    <property type="nucleotide sequence ID" value="NZ_BAAAZM010000009.1"/>
</dbReference>
<evidence type="ECO:0000256" key="4">
    <source>
        <dbReference type="ARBA" id="ARBA00022692"/>
    </source>
</evidence>
<dbReference type="SUPFAM" id="SSF161098">
    <property type="entry name" value="MetI-like"/>
    <property type="match status" value="1"/>
</dbReference>
<dbReference type="EMBL" id="BOMB01000017">
    <property type="protein sequence ID" value="GID12265.1"/>
    <property type="molecule type" value="Genomic_DNA"/>
</dbReference>
<feature type="transmembrane region" description="Helical" evidence="7">
    <location>
        <begin position="190"/>
        <end position="212"/>
    </location>
</feature>
<gene>
    <name evidence="9" type="ORF">Aru02nite_31540</name>
</gene>
<feature type="transmembrane region" description="Helical" evidence="7">
    <location>
        <begin position="264"/>
        <end position="283"/>
    </location>
</feature>
<dbReference type="PANTHER" id="PTHR43744:SF9">
    <property type="entry name" value="POLYGALACTURONAN_RHAMNOGALACTURONAN TRANSPORT SYSTEM PERMEASE PROTEIN YTCP"/>
    <property type="match status" value="1"/>
</dbReference>
<evidence type="ECO:0000256" key="5">
    <source>
        <dbReference type="ARBA" id="ARBA00022989"/>
    </source>
</evidence>
<feature type="transmembrane region" description="Helical" evidence="7">
    <location>
        <begin position="81"/>
        <end position="105"/>
    </location>
</feature>
<reference evidence="9" key="1">
    <citation type="submission" date="2021-01" db="EMBL/GenBank/DDBJ databases">
        <title>Whole genome shotgun sequence of Actinocatenispora rupis NBRC 107355.</title>
        <authorList>
            <person name="Komaki H."/>
            <person name="Tamura T."/>
        </authorList>
    </citation>
    <scope>NUCLEOTIDE SEQUENCE</scope>
    <source>
        <strain evidence="9">NBRC 107355</strain>
    </source>
</reference>
<keyword evidence="2 7" id="KW-0813">Transport</keyword>
<proteinExistence type="inferred from homology"/>
<sequence>MTAPTARPAWLERPSLAGRIVKALAVAIILTLVVYPFLAVLSTSLATQGEISRKGGLVIWPDDPTLEAYRTIFSGGVVTKALVVSIGVTVLGTLASMVATIMMAYGLSRKDMIGGRPILLVALFTMLFSAGIIPNFLVVKQLGLLNSYASLVVPVLVSAFNLVVLRNFFVNIPQELIDSARIDGAGDLAILVRLVLPLSKAVLAVIALFYAVEYWNAFFHALLYLSDTSKWPLALILRAYVLQGQPTTGSMNAMSDSLPPQEGIQMAVVIVAVVPILLVYPFLQRYFTKGVLTGAIKG</sequence>
<evidence type="ECO:0000256" key="2">
    <source>
        <dbReference type="ARBA" id="ARBA00022448"/>
    </source>
</evidence>
<dbReference type="GO" id="GO:0005886">
    <property type="term" value="C:plasma membrane"/>
    <property type="evidence" value="ECO:0007669"/>
    <property type="project" value="UniProtKB-SubCell"/>
</dbReference>
<keyword evidence="6 7" id="KW-0472">Membrane</keyword>
<dbReference type="InterPro" id="IPR035906">
    <property type="entry name" value="MetI-like_sf"/>
</dbReference>
<evidence type="ECO:0000256" key="6">
    <source>
        <dbReference type="ARBA" id="ARBA00023136"/>
    </source>
</evidence>
<feature type="transmembrane region" description="Helical" evidence="7">
    <location>
        <begin position="20"/>
        <end position="38"/>
    </location>
</feature>
<name>A0A8J3J511_9ACTN</name>
<keyword evidence="3" id="KW-1003">Cell membrane</keyword>
<evidence type="ECO:0000313" key="10">
    <source>
        <dbReference type="Proteomes" id="UP000612808"/>
    </source>
</evidence>
<keyword evidence="4 7" id="KW-0812">Transmembrane</keyword>
<evidence type="ECO:0000256" key="7">
    <source>
        <dbReference type="RuleBase" id="RU363032"/>
    </source>
</evidence>
<protein>
    <submittedName>
        <fullName evidence="9">ABC transporter permease</fullName>
    </submittedName>
</protein>
<dbReference type="PROSITE" id="PS50928">
    <property type="entry name" value="ABC_TM1"/>
    <property type="match status" value="1"/>
</dbReference>
<evidence type="ECO:0000256" key="1">
    <source>
        <dbReference type="ARBA" id="ARBA00004651"/>
    </source>
</evidence>
<dbReference type="Pfam" id="PF00528">
    <property type="entry name" value="BPD_transp_1"/>
    <property type="match status" value="1"/>
</dbReference>
<accession>A0A8J3J511</accession>
<dbReference type="PANTHER" id="PTHR43744">
    <property type="entry name" value="ABC TRANSPORTER PERMEASE PROTEIN MG189-RELATED-RELATED"/>
    <property type="match status" value="1"/>
</dbReference>
<organism evidence="9 10">
    <name type="scientific">Actinocatenispora rupis</name>
    <dbReference type="NCBI Taxonomy" id="519421"/>
    <lineage>
        <taxon>Bacteria</taxon>
        <taxon>Bacillati</taxon>
        <taxon>Actinomycetota</taxon>
        <taxon>Actinomycetes</taxon>
        <taxon>Micromonosporales</taxon>
        <taxon>Micromonosporaceae</taxon>
        <taxon>Actinocatenispora</taxon>
    </lineage>
</organism>
<keyword evidence="10" id="KW-1185">Reference proteome</keyword>
<evidence type="ECO:0000256" key="3">
    <source>
        <dbReference type="ARBA" id="ARBA00022475"/>
    </source>
</evidence>
<comment type="similarity">
    <text evidence="7">Belongs to the binding-protein-dependent transport system permease family.</text>
</comment>
<feature type="domain" description="ABC transmembrane type-1" evidence="8">
    <location>
        <begin position="82"/>
        <end position="283"/>
    </location>
</feature>
<dbReference type="CDD" id="cd06261">
    <property type="entry name" value="TM_PBP2"/>
    <property type="match status" value="1"/>
</dbReference>
<feature type="transmembrane region" description="Helical" evidence="7">
    <location>
        <begin position="117"/>
        <end position="136"/>
    </location>
</feature>
<feature type="transmembrane region" description="Helical" evidence="7">
    <location>
        <begin position="148"/>
        <end position="169"/>
    </location>
</feature>
<dbReference type="Proteomes" id="UP000612808">
    <property type="component" value="Unassembled WGS sequence"/>
</dbReference>
<comment type="subcellular location">
    <subcellularLocation>
        <location evidence="1 7">Cell membrane</location>
        <topology evidence="1 7">Multi-pass membrane protein</topology>
    </subcellularLocation>
</comment>
<keyword evidence="5 7" id="KW-1133">Transmembrane helix</keyword>
<dbReference type="GO" id="GO:0055085">
    <property type="term" value="P:transmembrane transport"/>
    <property type="evidence" value="ECO:0007669"/>
    <property type="project" value="InterPro"/>
</dbReference>
<dbReference type="AlphaFoldDB" id="A0A8J3J511"/>
<evidence type="ECO:0000313" key="9">
    <source>
        <dbReference type="EMBL" id="GID12265.1"/>
    </source>
</evidence>
<dbReference type="InterPro" id="IPR000515">
    <property type="entry name" value="MetI-like"/>
</dbReference>